<dbReference type="GO" id="GO:0043531">
    <property type="term" value="F:ADP binding"/>
    <property type="evidence" value="ECO:0007669"/>
    <property type="project" value="InterPro"/>
</dbReference>
<dbReference type="SUPFAM" id="SSF52540">
    <property type="entry name" value="P-loop containing nucleoside triphosphate hydrolases"/>
    <property type="match status" value="1"/>
</dbReference>
<organism evidence="2 3">
    <name type="scientific">Psilocybe cyanescens</name>
    <dbReference type="NCBI Taxonomy" id="93625"/>
    <lineage>
        <taxon>Eukaryota</taxon>
        <taxon>Fungi</taxon>
        <taxon>Dikarya</taxon>
        <taxon>Basidiomycota</taxon>
        <taxon>Agaricomycotina</taxon>
        <taxon>Agaricomycetes</taxon>
        <taxon>Agaricomycetidae</taxon>
        <taxon>Agaricales</taxon>
        <taxon>Agaricineae</taxon>
        <taxon>Strophariaceae</taxon>
        <taxon>Psilocybe</taxon>
    </lineage>
</organism>
<dbReference type="SUPFAM" id="SSF48452">
    <property type="entry name" value="TPR-like"/>
    <property type="match status" value="2"/>
</dbReference>
<protein>
    <submittedName>
        <fullName evidence="2">Uncharacterized protein</fullName>
    </submittedName>
</protein>
<name>A0A409WPD4_PSICY</name>
<gene>
    <name evidence="2" type="ORF">CVT25_003643</name>
</gene>
<dbReference type="STRING" id="93625.A0A409WPD4"/>
<dbReference type="SMART" id="SM00028">
    <property type="entry name" value="TPR"/>
    <property type="match status" value="4"/>
</dbReference>
<dbReference type="Proteomes" id="UP000283269">
    <property type="component" value="Unassembled WGS sequence"/>
</dbReference>
<dbReference type="InParanoid" id="A0A409WPD4"/>
<dbReference type="Gene3D" id="3.40.50.300">
    <property type="entry name" value="P-loop containing nucleotide triphosphate hydrolases"/>
    <property type="match status" value="1"/>
</dbReference>
<evidence type="ECO:0000256" key="1">
    <source>
        <dbReference type="SAM" id="Phobius"/>
    </source>
</evidence>
<dbReference type="InterPro" id="IPR019734">
    <property type="entry name" value="TPR_rpt"/>
</dbReference>
<dbReference type="PANTHER" id="PTHR47691:SF3">
    <property type="entry name" value="HTH-TYPE TRANSCRIPTIONAL REGULATOR RV0890C-RELATED"/>
    <property type="match status" value="1"/>
</dbReference>
<dbReference type="InterPro" id="IPR027417">
    <property type="entry name" value="P-loop_NTPase"/>
</dbReference>
<evidence type="ECO:0000313" key="3">
    <source>
        <dbReference type="Proteomes" id="UP000283269"/>
    </source>
</evidence>
<proteinExistence type="predicted"/>
<keyword evidence="1" id="KW-0812">Transmembrane</keyword>
<keyword evidence="1" id="KW-1133">Transmembrane helix</keyword>
<reference evidence="2 3" key="1">
    <citation type="journal article" date="2018" name="Evol. Lett.">
        <title>Horizontal gene cluster transfer increased hallucinogenic mushroom diversity.</title>
        <authorList>
            <person name="Reynolds H.T."/>
            <person name="Vijayakumar V."/>
            <person name="Gluck-Thaler E."/>
            <person name="Korotkin H.B."/>
            <person name="Matheny P.B."/>
            <person name="Slot J.C."/>
        </authorList>
    </citation>
    <scope>NUCLEOTIDE SEQUENCE [LARGE SCALE GENOMIC DNA]</scope>
    <source>
        <strain evidence="2 3">2631</strain>
    </source>
</reference>
<dbReference type="PANTHER" id="PTHR47691">
    <property type="entry name" value="REGULATOR-RELATED"/>
    <property type="match status" value="1"/>
</dbReference>
<comment type="caution">
    <text evidence="2">The sequence shown here is derived from an EMBL/GenBank/DDBJ whole genome shotgun (WGS) entry which is preliminary data.</text>
</comment>
<dbReference type="OrthoDB" id="621413at2759"/>
<feature type="transmembrane region" description="Helical" evidence="1">
    <location>
        <begin position="21"/>
        <end position="40"/>
    </location>
</feature>
<accession>A0A409WPD4</accession>
<keyword evidence="3" id="KW-1185">Reference proteome</keyword>
<keyword evidence="1" id="KW-0472">Membrane</keyword>
<sequence>MGGNPPVTNVKAGQRSVNCRCIILLLGLAVVVGGLISLLLSGDKFLLSSGLPSNLAIYGRDGFIQTAVNDILHQKPESRKHIAIRGGPGMGKTTSGIGIIHDPRIVGYFGNGRHWVNCREASDVADDMKALKLLEYISGSLGLDLAASSDRQRDIQFFLDNNNVPRIIVLDNFETMWEPPAAREAVEGILQFLAQFTQLTMILTTRNAHNPATHLGVSWHQFKPIQPLQLDASRSLFTSLSPQTSIDSRLDDLLRAVGCNPLAIVLMASSAQENYTTSSILEIWNSRLSERNKTRNDDGDPLNILDRSIAMSLEGPLIKSYPEAPVLLRIIAELPGGIRLENLHTIAPLISDVDRVKGVLIRTSLLDNSPDVLQMHSTIRSYMLRNYALDASHKENIQAFYFQLIHEAGNEPGTQDFLESARRLSDENTNAEAVLLDALEHELWISVWIAMDYLNYLIWNTPSIDMAKKIVGLLRDQLLSGEMVSTSTESRGESWWYMPALKDCSWEAYIHKFVSYLSAQTNINMTGSAHRTRGDTCQRQPPPPTDSLLSLALLRLGTLYFRLDNYPEATKALEEAAGRFEKLDQSSEASQAKNQLAEIYRLRGNHTGALQLYSEAYNRFEHVGDTVGMSASQRGVGIIYFQDNRSREALEILEMAQKTCLPDDYTCIADCERELGRVYRYHNQTESIRLSTSARNYYLLHGPRRHAAITLYQKSIALYSQGNYDDAEAGFNDAFEEFRPLKNDAQMGYCIYHLAEMNRMRGSQPQALALFRRSETMFEHMGNRFMVGLSVKAQAELHAKLCQPDEAGKAYNRTHAFLVEVDAKEAILDTVPSNQDILNMCELSIWQRYPTLQSFLICSFNFLCDTLYSACVWVVVSLRKKRDRSPKLGEKQ</sequence>
<dbReference type="Gene3D" id="1.25.40.10">
    <property type="entry name" value="Tetratricopeptide repeat domain"/>
    <property type="match status" value="1"/>
</dbReference>
<evidence type="ECO:0000313" key="2">
    <source>
        <dbReference type="EMBL" id="PPQ80359.1"/>
    </source>
</evidence>
<dbReference type="AlphaFoldDB" id="A0A409WPD4"/>
<dbReference type="Pfam" id="PF13424">
    <property type="entry name" value="TPR_12"/>
    <property type="match status" value="1"/>
</dbReference>
<dbReference type="InterPro" id="IPR011990">
    <property type="entry name" value="TPR-like_helical_dom_sf"/>
</dbReference>
<dbReference type="EMBL" id="NHYD01003335">
    <property type="protein sequence ID" value="PPQ80359.1"/>
    <property type="molecule type" value="Genomic_DNA"/>
</dbReference>
<dbReference type="Pfam" id="PF13432">
    <property type="entry name" value="TPR_16"/>
    <property type="match status" value="1"/>
</dbReference>